<dbReference type="AlphaFoldDB" id="A0AB35IP26"/>
<reference evidence="1" key="1">
    <citation type="submission" date="2023-01" db="EMBL/GenBank/DDBJ databases">
        <title>Human gut microbiome strain richness.</title>
        <authorList>
            <person name="Chen-Liaw A."/>
        </authorList>
    </citation>
    <scope>NUCLEOTIDE SEQUENCE</scope>
    <source>
        <strain evidence="1">1001217st2_G6_1001217B_191108</strain>
    </source>
</reference>
<gene>
    <name evidence="1" type="ORF">PM738_16510</name>
</gene>
<dbReference type="RefSeq" id="WP_201899705.1">
    <property type="nucleotide sequence ID" value="NZ_CP068170.1"/>
</dbReference>
<name>A0AB35IP26_9FIRM</name>
<dbReference type="EMBL" id="JAQLKE010000039">
    <property type="protein sequence ID" value="MDB7085411.1"/>
    <property type="molecule type" value="Genomic_DNA"/>
</dbReference>
<dbReference type="Proteomes" id="UP001211987">
    <property type="component" value="Unassembled WGS sequence"/>
</dbReference>
<dbReference type="GeneID" id="64197010"/>
<proteinExistence type="predicted"/>
<protein>
    <submittedName>
        <fullName evidence="1">Uncharacterized protein</fullName>
    </submittedName>
</protein>
<evidence type="ECO:0000313" key="1">
    <source>
        <dbReference type="EMBL" id="MDB7085411.1"/>
    </source>
</evidence>
<accession>A0AB35IP26</accession>
<sequence>MEKNQISSVKVEEVIAIRTVTGDGAEKSPYTAVIQYWTKSGKMIGQLRDFSESFSNNVHVSNRKR</sequence>
<organism evidence="1 2">
    <name type="scientific">Thomasclavelia ramosa</name>
    <dbReference type="NCBI Taxonomy" id="1547"/>
    <lineage>
        <taxon>Bacteria</taxon>
        <taxon>Bacillati</taxon>
        <taxon>Bacillota</taxon>
        <taxon>Erysipelotrichia</taxon>
        <taxon>Erysipelotrichales</taxon>
        <taxon>Coprobacillaceae</taxon>
        <taxon>Thomasclavelia</taxon>
    </lineage>
</organism>
<comment type="caution">
    <text evidence="1">The sequence shown here is derived from an EMBL/GenBank/DDBJ whole genome shotgun (WGS) entry which is preliminary data.</text>
</comment>
<evidence type="ECO:0000313" key="2">
    <source>
        <dbReference type="Proteomes" id="UP001211987"/>
    </source>
</evidence>